<dbReference type="GO" id="GO:0006351">
    <property type="term" value="P:DNA-templated transcription"/>
    <property type="evidence" value="ECO:0007669"/>
    <property type="project" value="InterPro"/>
</dbReference>
<dbReference type="GO" id="GO:0000981">
    <property type="term" value="F:DNA-binding transcription factor activity, RNA polymerase II-specific"/>
    <property type="evidence" value="ECO:0007669"/>
    <property type="project" value="InterPro"/>
</dbReference>
<evidence type="ECO:0000256" key="1">
    <source>
        <dbReference type="ARBA" id="ARBA00022723"/>
    </source>
</evidence>
<proteinExistence type="predicted"/>
<accession>A0A9P8WCX4</accession>
<dbReference type="AlphaFoldDB" id="A0A9P8WCX4"/>
<dbReference type="CDD" id="cd12148">
    <property type="entry name" value="fungal_TF_MHR"/>
    <property type="match status" value="1"/>
</dbReference>
<dbReference type="SMART" id="SM00066">
    <property type="entry name" value="GAL4"/>
    <property type="match status" value="1"/>
</dbReference>
<dbReference type="SUPFAM" id="SSF57701">
    <property type="entry name" value="Zn2/Cys6 DNA-binding domain"/>
    <property type="match status" value="1"/>
</dbReference>
<evidence type="ECO:0000313" key="5">
    <source>
        <dbReference type="EMBL" id="KAH6896645.1"/>
    </source>
</evidence>
<dbReference type="InterPro" id="IPR007219">
    <property type="entry name" value="XnlR_reg_dom"/>
</dbReference>
<keyword evidence="6" id="KW-1185">Reference proteome</keyword>
<evidence type="ECO:0000259" key="4">
    <source>
        <dbReference type="PROSITE" id="PS50048"/>
    </source>
</evidence>
<keyword evidence="1" id="KW-0479">Metal-binding</keyword>
<reference evidence="5 6" key="1">
    <citation type="journal article" date="2021" name="Nat. Commun.">
        <title>Genetic determinants of endophytism in the Arabidopsis root mycobiome.</title>
        <authorList>
            <person name="Mesny F."/>
            <person name="Miyauchi S."/>
            <person name="Thiergart T."/>
            <person name="Pickel B."/>
            <person name="Atanasova L."/>
            <person name="Karlsson M."/>
            <person name="Huettel B."/>
            <person name="Barry K.W."/>
            <person name="Haridas S."/>
            <person name="Chen C."/>
            <person name="Bauer D."/>
            <person name="Andreopoulos W."/>
            <person name="Pangilinan J."/>
            <person name="LaButti K."/>
            <person name="Riley R."/>
            <person name="Lipzen A."/>
            <person name="Clum A."/>
            <person name="Drula E."/>
            <person name="Henrissat B."/>
            <person name="Kohler A."/>
            <person name="Grigoriev I.V."/>
            <person name="Martin F.M."/>
            <person name="Hacquard S."/>
        </authorList>
    </citation>
    <scope>NUCLEOTIDE SEQUENCE [LARGE SCALE GENOMIC DNA]</scope>
    <source>
        <strain evidence="5 6">MPI-CAGE-CH-0241</strain>
    </source>
</reference>
<comment type="caution">
    <text evidence="5">The sequence shown here is derived from an EMBL/GenBank/DDBJ whole genome shotgun (WGS) entry which is preliminary data.</text>
</comment>
<dbReference type="Gene3D" id="4.10.240.10">
    <property type="entry name" value="Zn(2)-C6 fungal-type DNA-binding domain"/>
    <property type="match status" value="1"/>
</dbReference>
<organism evidence="5 6">
    <name type="scientific">Thelonectria olida</name>
    <dbReference type="NCBI Taxonomy" id="1576542"/>
    <lineage>
        <taxon>Eukaryota</taxon>
        <taxon>Fungi</taxon>
        <taxon>Dikarya</taxon>
        <taxon>Ascomycota</taxon>
        <taxon>Pezizomycotina</taxon>
        <taxon>Sordariomycetes</taxon>
        <taxon>Hypocreomycetidae</taxon>
        <taxon>Hypocreales</taxon>
        <taxon>Nectriaceae</taxon>
        <taxon>Thelonectria</taxon>
    </lineage>
</organism>
<dbReference type="PANTHER" id="PTHR47785">
    <property type="entry name" value="ZN(II)2CYS6 TRANSCRIPTION FACTOR (EUROFUNG)-RELATED-RELATED"/>
    <property type="match status" value="1"/>
</dbReference>
<dbReference type="PROSITE" id="PS50048">
    <property type="entry name" value="ZN2_CY6_FUNGAL_2"/>
    <property type="match status" value="1"/>
</dbReference>
<name>A0A9P8WCX4_9HYPO</name>
<evidence type="ECO:0000256" key="3">
    <source>
        <dbReference type="SAM" id="MobiDB-lite"/>
    </source>
</evidence>
<evidence type="ECO:0000313" key="6">
    <source>
        <dbReference type="Proteomes" id="UP000777438"/>
    </source>
</evidence>
<dbReference type="InterPro" id="IPR053181">
    <property type="entry name" value="EcdB-like_regulator"/>
</dbReference>
<dbReference type="PROSITE" id="PS00463">
    <property type="entry name" value="ZN2_CY6_FUNGAL_1"/>
    <property type="match status" value="1"/>
</dbReference>
<dbReference type="CDD" id="cd00067">
    <property type="entry name" value="GAL4"/>
    <property type="match status" value="1"/>
</dbReference>
<dbReference type="GO" id="GO:0008270">
    <property type="term" value="F:zinc ion binding"/>
    <property type="evidence" value="ECO:0007669"/>
    <property type="project" value="InterPro"/>
</dbReference>
<dbReference type="Pfam" id="PF00172">
    <property type="entry name" value="Zn_clus"/>
    <property type="match status" value="1"/>
</dbReference>
<sequence length="602" mass="67819">MSFRRKRVALACNFCRSRKRRCDARKPSCSNCIEMEVDCQYDDAPSQRIDTTGGTREILGRLRDIEAILESQSESLASLSQHPPLSQAHETSPQSQSSVPMTGLQGVGVPFSPWPFTGFQLQSEPNLPPLTIPIKHKTSSSYLLSLPAMKALIGDYPDDLFFLLESRNRLPPELSFEDWPPRPEIEIRRDVADELVSTFFSSAHHNHPILDQDEFQEVYSRFLETGPDPSIASALCMVIFALGTVASSHPDQEQFSTSPPGMQYMQHAMPTLISQSSWSFSYSLLLPQALVLASVYFAYIVRPLQSWRLIYSASTILQFKLSGIDPRQEGPNSRESIIRLFWSCFLVECDRLAELELPRSGLQQLTDEISLPSCTNLGLMQSTCYLAEISIRRLLNRIHNSLYPSKKHVLTLSSTLLTAHDDFSIQDVSSMIAVCDELHAQLETWHASIPEAFRPALGVGTPAVESNDREAVLRIRYFAARHIIYRPFLLYIVTHGMEHTTESMIEKAALCIESCRYYIHNTTRVLVGPSQYTWTFSLSSLGAIVVLTLASLSPDLRHLVLDIDELQSIAINNIRPWAFSSLEAVVSILEDVQRKQRILARV</sequence>
<protein>
    <submittedName>
        <fullName evidence="5">C6 finger domain protein</fullName>
    </submittedName>
</protein>
<dbReference type="Pfam" id="PF04082">
    <property type="entry name" value="Fungal_trans"/>
    <property type="match status" value="1"/>
</dbReference>
<feature type="compositionally biased region" description="Polar residues" evidence="3">
    <location>
        <begin position="88"/>
        <end position="100"/>
    </location>
</feature>
<gene>
    <name evidence="5" type="ORF">B0T10DRAFT_474852</name>
</gene>
<feature type="region of interest" description="Disordered" evidence="3">
    <location>
        <begin position="79"/>
        <end position="102"/>
    </location>
</feature>
<dbReference type="GO" id="GO:0003677">
    <property type="term" value="F:DNA binding"/>
    <property type="evidence" value="ECO:0007669"/>
    <property type="project" value="InterPro"/>
</dbReference>
<dbReference type="InterPro" id="IPR001138">
    <property type="entry name" value="Zn2Cys6_DnaBD"/>
</dbReference>
<dbReference type="OrthoDB" id="4685598at2759"/>
<dbReference type="Proteomes" id="UP000777438">
    <property type="component" value="Unassembled WGS sequence"/>
</dbReference>
<dbReference type="EMBL" id="JAGPYM010000003">
    <property type="protein sequence ID" value="KAH6896645.1"/>
    <property type="molecule type" value="Genomic_DNA"/>
</dbReference>
<feature type="domain" description="Zn(2)-C6 fungal-type" evidence="4">
    <location>
        <begin position="11"/>
        <end position="41"/>
    </location>
</feature>
<keyword evidence="2" id="KW-0539">Nucleus</keyword>
<dbReference type="InterPro" id="IPR036864">
    <property type="entry name" value="Zn2-C6_fun-type_DNA-bd_sf"/>
</dbReference>
<evidence type="ECO:0000256" key="2">
    <source>
        <dbReference type="ARBA" id="ARBA00023242"/>
    </source>
</evidence>